<gene>
    <name evidence="1" type="ORF">ABG79_00009</name>
</gene>
<proteinExistence type="predicted"/>
<dbReference type="OrthoDB" id="9800461at2"/>
<dbReference type="EMBL" id="LKHP01000001">
    <property type="protein sequence ID" value="KRQ87844.1"/>
    <property type="molecule type" value="Genomic_DNA"/>
</dbReference>
<dbReference type="Gene3D" id="2.40.30.100">
    <property type="entry name" value="AF2212/PG0164-like"/>
    <property type="match status" value="1"/>
</dbReference>
<dbReference type="InterPro" id="IPR015018">
    <property type="entry name" value="DUF1905"/>
</dbReference>
<dbReference type="SUPFAM" id="SSF141694">
    <property type="entry name" value="AF2212/PG0164-like"/>
    <property type="match status" value="1"/>
</dbReference>
<dbReference type="AlphaFoldDB" id="A0A0R3K359"/>
<dbReference type="Pfam" id="PF08922">
    <property type="entry name" value="DUF1905"/>
    <property type="match status" value="1"/>
</dbReference>
<evidence type="ECO:0008006" key="3">
    <source>
        <dbReference type="Google" id="ProtNLM"/>
    </source>
</evidence>
<accession>A0A0R3K359</accession>
<name>A0A0R3K359_CALMK</name>
<dbReference type="Proteomes" id="UP000052015">
    <property type="component" value="Unassembled WGS sequence"/>
</dbReference>
<evidence type="ECO:0000313" key="1">
    <source>
        <dbReference type="EMBL" id="KRQ87844.1"/>
    </source>
</evidence>
<evidence type="ECO:0000313" key="2">
    <source>
        <dbReference type="Proteomes" id="UP000052015"/>
    </source>
</evidence>
<dbReference type="RefSeq" id="WP_057975832.1">
    <property type="nucleotide sequence ID" value="NZ_LKHP01000001.1"/>
</dbReference>
<reference evidence="1 2" key="1">
    <citation type="submission" date="2015-09" db="EMBL/GenBank/DDBJ databases">
        <title>Draft genome sequence of a Caloramator mitchellensis, a moderate thermophile from the Great Artesian Basin of Australia.</title>
        <authorList>
            <person name="Patel B.K."/>
        </authorList>
    </citation>
    <scope>NUCLEOTIDE SEQUENCE [LARGE SCALE GENOMIC DNA]</scope>
    <source>
        <strain evidence="1 2">VF08</strain>
    </source>
</reference>
<sequence>MRKVFTAEIKKAEGVNGAYVEIPFDVEEIFGAKRVKVKARFNEKEYRGSIVSMGGCYMIGITQAIRKEIGKDIGDLITVEIEKDEDERVVEIPEDFEKLLDENPKAKEFFNKLSYTNKKEYITWITSAKKEETRKNRIEKTIELLKDEKKLK</sequence>
<organism evidence="1 2">
    <name type="scientific">Caloramator mitchellensis</name>
    <dbReference type="NCBI Taxonomy" id="908809"/>
    <lineage>
        <taxon>Bacteria</taxon>
        <taxon>Bacillati</taxon>
        <taxon>Bacillota</taxon>
        <taxon>Clostridia</taxon>
        <taxon>Eubacteriales</taxon>
        <taxon>Clostridiaceae</taxon>
        <taxon>Caloramator</taxon>
    </lineage>
</organism>
<comment type="caution">
    <text evidence="1">The sequence shown here is derived from an EMBL/GenBank/DDBJ whole genome shotgun (WGS) entry which is preliminary data.</text>
</comment>
<dbReference type="InterPro" id="IPR037079">
    <property type="entry name" value="AF2212/PG0164-like_sf"/>
</dbReference>
<keyword evidence="2" id="KW-1185">Reference proteome</keyword>
<dbReference type="PATRIC" id="fig|908809.3.peg.10"/>
<dbReference type="STRING" id="908809.ABG79_00009"/>
<dbReference type="Pfam" id="PF13376">
    <property type="entry name" value="OmdA"/>
    <property type="match status" value="1"/>
</dbReference>
<protein>
    <recommendedName>
        <fullName evidence="3">Antitermination protein NusB</fullName>
    </recommendedName>
</protein>